<evidence type="ECO:0000313" key="2">
    <source>
        <dbReference type="EMBL" id="ABD80046.1"/>
    </source>
</evidence>
<feature type="transmembrane region" description="Helical" evidence="1">
    <location>
        <begin position="90"/>
        <end position="110"/>
    </location>
</feature>
<feature type="transmembrane region" description="Helical" evidence="1">
    <location>
        <begin position="61"/>
        <end position="83"/>
    </location>
</feature>
<keyword evidence="1" id="KW-1133">Transmembrane helix</keyword>
<feature type="transmembrane region" description="Helical" evidence="1">
    <location>
        <begin position="116"/>
        <end position="137"/>
    </location>
</feature>
<organism evidence="2 3">
    <name type="scientific">Saccharophagus degradans (strain 2-40 / ATCC 43961 / DSM 17024)</name>
    <dbReference type="NCBI Taxonomy" id="203122"/>
    <lineage>
        <taxon>Bacteria</taxon>
        <taxon>Pseudomonadati</taxon>
        <taxon>Pseudomonadota</taxon>
        <taxon>Gammaproteobacteria</taxon>
        <taxon>Cellvibrionales</taxon>
        <taxon>Cellvibrionaceae</taxon>
        <taxon>Saccharophagus</taxon>
    </lineage>
</organism>
<protein>
    <submittedName>
        <fullName evidence="2">Uncharacterized protein</fullName>
    </submittedName>
</protein>
<sequence>MTNIYQTPASGLNEQQLASKRNTILTVIRWCFLPIACVGAWFVTCFAVAYCYSSVEKILDLSAASIFGLFGLAGPAVVLTAYWVAPSKKLVTASSAYAFGASICLVIFLSTLDYDALGFASQVAVVLGAVTLAGLFYRARKKQIA</sequence>
<keyword evidence="1" id="KW-0812">Transmembrane</keyword>
<name>Q21MN3_SACD2</name>
<proteinExistence type="predicted"/>
<evidence type="ECO:0000313" key="3">
    <source>
        <dbReference type="Proteomes" id="UP000001947"/>
    </source>
</evidence>
<reference evidence="2 3" key="1">
    <citation type="journal article" date="2008" name="PLoS Genet.">
        <title>Complete genome sequence of the complex carbohydrate-degrading marine bacterium, Saccharophagus degradans strain 2-40 T.</title>
        <authorList>
            <person name="Weiner R.M."/>
            <person name="Taylor L.E.II."/>
            <person name="Henrissat B."/>
            <person name="Hauser L."/>
            <person name="Land M."/>
            <person name="Coutinho P.M."/>
            <person name="Rancurel C."/>
            <person name="Saunders E.H."/>
            <person name="Longmire A.G."/>
            <person name="Zhang H."/>
            <person name="Bayer E.A."/>
            <person name="Gilbert H.J."/>
            <person name="Larimer F."/>
            <person name="Zhulin I.B."/>
            <person name="Ekborg N.A."/>
            <person name="Lamed R."/>
            <person name="Richardson P.M."/>
            <person name="Borovok I."/>
            <person name="Hutcheson S."/>
        </authorList>
    </citation>
    <scope>NUCLEOTIDE SEQUENCE [LARGE SCALE GENOMIC DNA]</scope>
    <source>
        <strain evidence="3">2-40 / ATCC 43961 / DSM 17024</strain>
    </source>
</reference>
<keyword evidence="1" id="KW-0472">Membrane</keyword>
<dbReference type="AlphaFoldDB" id="Q21MN3"/>
<dbReference type="KEGG" id="sde:Sde_0784"/>
<dbReference type="GeneID" id="98612468"/>
<keyword evidence="3" id="KW-1185">Reference proteome</keyword>
<dbReference type="HOGENOM" id="CLU_1785488_0_0_6"/>
<dbReference type="Proteomes" id="UP000001947">
    <property type="component" value="Chromosome"/>
</dbReference>
<gene>
    <name evidence="2" type="ordered locus">Sde_0784</name>
</gene>
<dbReference type="RefSeq" id="WP_011467267.1">
    <property type="nucleotide sequence ID" value="NC_007912.1"/>
</dbReference>
<accession>Q21MN3</accession>
<feature type="transmembrane region" description="Helical" evidence="1">
    <location>
        <begin position="30"/>
        <end position="55"/>
    </location>
</feature>
<dbReference type="STRING" id="203122.Sde_0784"/>
<evidence type="ECO:0000256" key="1">
    <source>
        <dbReference type="SAM" id="Phobius"/>
    </source>
</evidence>
<dbReference type="EMBL" id="CP000282">
    <property type="protein sequence ID" value="ABD80046.1"/>
    <property type="molecule type" value="Genomic_DNA"/>
</dbReference>